<dbReference type="AlphaFoldDB" id="A0A0K2VAZ4"/>
<dbReference type="PROSITE" id="PS51257">
    <property type="entry name" value="PROKAR_LIPOPROTEIN"/>
    <property type="match status" value="1"/>
</dbReference>
<dbReference type="EMBL" id="HACA01030362">
    <property type="protein sequence ID" value="CDW47723.1"/>
    <property type="molecule type" value="Transcribed_RNA"/>
</dbReference>
<reference evidence="1" key="1">
    <citation type="submission" date="2014-05" db="EMBL/GenBank/DDBJ databases">
        <authorList>
            <person name="Chronopoulou M."/>
        </authorList>
    </citation>
    <scope>NUCLEOTIDE SEQUENCE</scope>
    <source>
        <tissue evidence="1">Whole organism</tissue>
    </source>
</reference>
<organism evidence="1">
    <name type="scientific">Lepeophtheirus salmonis</name>
    <name type="common">Salmon louse</name>
    <name type="synonym">Caligus salmonis</name>
    <dbReference type="NCBI Taxonomy" id="72036"/>
    <lineage>
        <taxon>Eukaryota</taxon>
        <taxon>Metazoa</taxon>
        <taxon>Ecdysozoa</taxon>
        <taxon>Arthropoda</taxon>
        <taxon>Crustacea</taxon>
        <taxon>Multicrustacea</taxon>
        <taxon>Hexanauplia</taxon>
        <taxon>Copepoda</taxon>
        <taxon>Siphonostomatoida</taxon>
        <taxon>Caligidae</taxon>
        <taxon>Lepeophtheirus</taxon>
    </lineage>
</organism>
<name>A0A0K2VAZ4_LEPSM</name>
<sequence>MPHTPKFSVPASYPSSAMSSCSSPENCKYCQQQMKPFSRSLSIPTEGPMCWPVCDLPMVTISDFSPIG</sequence>
<feature type="non-terminal residue" evidence="1">
    <location>
        <position position="68"/>
    </location>
</feature>
<evidence type="ECO:0000313" key="1">
    <source>
        <dbReference type="EMBL" id="CDW47723.1"/>
    </source>
</evidence>
<proteinExistence type="predicted"/>
<protein>
    <submittedName>
        <fullName evidence="1">Uncharacterized protein</fullName>
    </submittedName>
</protein>
<accession>A0A0K2VAZ4</accession>